<dbReference type="PROSITE" id="PS01334">
    <property type="entry name" value="PYRASE_CYS"/>
    <property type="match status" value="1"/>
</dbReference>
<comment type="subcellular location">
    <subcellularLocation>
        <location evidence="3 9">Cytoplasm</location>
    </subcellularLocation>
</comment>
<name>W4QWX7_HALA3</name>
<dbReference type="STRING" id="1236973.JCM9157_2961"/>
<sequence length="204" mass="22310">MRILLTGFEPFLGHALNPTERIVTELGGKNINDVEIIGEVLPVAFSTSASRLIELYEKHQPDAVIMLGLAAGRNRITPERVAINCNDGEVDNEGQQQQDAPIKAEGPTAYFSTLPIRKMVTALTEANIPATISNTAGTYLCNNIMYQMLDYLNERNLNCPAGFVHIPASHELALTNSQLPSMSHEELVRAVEVVVTTIGQNINK</sequence>
<dbReference type="InterPro" id="IPR036440">
    <property type="entry name" value="Peptidase_C15-like_sf"/>
</dbReference>
<keyword evidence="8 9" id="KW-0788">Thiol protease</keyword>
<keyword evidence="6 9" id="KW-0645">Protease</keyword>
<reference evidence="12 13" key="1">
    <citation type="journal article" date="2014" name="Genome Announc.">
        <title>Draft Genome Sequences of Three Alkaliphilic Bacillus Strains, Bacillus wakoensis JCM 9140T, Bacillus akibai JCM 9157T, and Bacillus hemicellulosilyticus JCM 9152T.</title>
        <authorList>
            <person name="Yuki M."/>
            <person name="Oshima K."/>
            <person name="Suda W."/>
            <person name="Oshida Y."/>
            <person name="Kitamura K."/>
            <person name="Iida T."/>
            <person name="Hattori M."/>
            <person name="Ohkuma M."/>
        </authorList>
    </citation>
    <scope>NUCLEOTIDE SEQUENCE [LARGE SCALE GENOMIC DNA]</scope>
    <source>
        <strain evidence="12 13">JCM 9157</strain>
    </source>
</reference>
<evidence type="ECO:0000256" key="2">
    <source>
        <dbReference type="ARBA" id="ARBA00002280"/>
    </source>
</evidence>
<dbReference type="HAMAP" id="MF_00417">
    <property type="entry name" value="Pyrrolid_peptidase"/>
    <property type="match status" value="1"/>
</dbReference>
<evidence type="ECO:0000256" key="9">
    <source>
        <dbReference type="HAMAP-Rule" id="MF_00417"/>
    </source>
</evidence>
<dbReference type="InterPro" id="IPR033693">
    <property type="entry name" value="PGPEP1_Glu_AS"/>
</dbReference>
<keyword evidence="7 9" id="KW-0378">Hydrolase</keyword>
<evidence type="ECO:0000256" key="8">
    <source>
        <dbReference type="ARBA" id="ARBA00022807"/>
    </source>
</evidence>
<dbReference type="NCBIfam" id="NF009676">
    <property type="entry name" value="PRK13197.1"/>
    <property type="match status" value="1"/>
</dbReference>
<dbReference type="PANTHER" id="PTHR23402:SF1">
    <property type="entry name" value="PYROGLUTAMYL-PEPTIDASE I"/>
    <property type="match status" value="1"/>
</dbReference>
<keyword evidence="5 9" id="KW-0963">Cytoplasm</keyword>
<dbReference type="AlphaFoldDB" id="W4QWX7"/>
<dbReference type="SUPFAM" id="SSF53182">
    <property type="entry name" value="Pyrrolidone carboxyl peptidase (pyroglutamate aminopeptidase)"/>
    <property type="match status" value="1"/>
</dbReference>
<dbReference type="NCBIfam" id="TIGR00504">
    <property type="entry name" value="pyro_pdase"/>
    <property type="match status" value="1"/>
</dbReference>
<dbReference type="PROSITE" id="PS01333">
    <property type="entry name" value="PYRASE_GLU"/>
    <property type="match status" value="1"/>
</dbReference>
<dbReference type="GO" id="GO:0005829">
    <property type="term" value="C:cytosol"/>
    <property type="evidence" value="ECO:0007669"/>
    <property type="project" value="InterPro"/>
</dbReference>
<feature type="active site" evidence="9 10">
    <location>
        <position position="79"/>
    </location>
</feature>
<dbReference type="PRINTS" id="PR00706">
    <property type="entry name" value="PYROGLUPTASE"/>
</dbReference>
<evidence type="ECO:0000256" key="1">
    <source>
        <dbReference type="ARBA" id="ARBA00001770"/>
    </source>
</evidence>
<dbReference type="InterPro" id="IPR033694">
    <property type="entry name" value="PGPEP1_Cys_AS"/>
</dbReference>
<evidence type="ECO:0000256" key="7">
    <source>
        <dbReference type="ARBA" id="ARBA00022801"/>
    </source>
</evidence>
<accession>W4QWX7</accession>
<dbReference type="GO" id="GO:0016920">
    <property type="term" value="F:pyroglutamyl-peptidase activity"/>
    <property type="evidence" value="ECO:0007669"/>
    <property type="project" value="UniProtKB-UniRule"/>
</dbReference>
<evidence type="ECO:0000313" key="12">
    <source>
        <dbReference type="EMBL" id="GAE35824.1"/>
    </source>
</evidence>
<evidence type="ECO:0000256" key="5">
    <source>
        <dbReference type="ARBA" id="ARBA00022490"/>
    </source>
</evidence>
<dbReference type="Proteomes" id="UP000018896">
    <property type="component" value="Unassembled WGS sequence"/>
</dbReference>
<organism evidence="12 13">
    <name type="scientific">Halalkalibacter akibai (strain ATCC 43226 / DSM 21942 / CIP 109018 / JCM 9157 / 1139)</name>
    <name type="common">Bacillus akibai</name>
    <dbReference type="NCBI Taxonomy" id="1236973"/>
    <lineage>
        <taxon>Bacteria</taxon>
        <taxon>Bacillati</taxon>
        <taxon>Bacillota</taxon>
        <taxon>Bacilli</taxon>
        <taxon>Bacillales</taxon>
        <taxon>Bacillaceae</taxon>
        <taxon>Halalkalibacter</taxon>
    </lineage>
</organism>
<dbReference type="OrthoDB" id="9779738at2"/>
<dbReference type="FunFam" id="3.40.630.20:FF:000001">
    <property type="entry name" value="Pyrrolidone-carboxylate peptidase"/>
    <property type="match status" value="1"/>
</dbReference>
<dbReference type="Gene3D" id="3.40.630.20">
    <property type="entry name" value="Peptidase C15, pyroglutamyl peptidase I-like"/>
    <property type="match status" value="1"/>
</dbReference>
<dbReference type="InterPro" id="IPR016125">
    <property type="entry name" value="Peptidase_C15-like"/>
</dbReference>
<dbReference type="EC" id="3.4.19.3" evidence="9"/>
<dbReference type="EMBL" id="BAUV01000023">
    <property type="protein sequence ID" value="GAE35824.1"/>
    <property type="molecule type" value="Genomic_DNA"/>
</dbReference>
<dbReference type="Pfam" id="PF01470">
    <property type="entry name" value="Peptidase_C15"/>
    <property type="match status" value="1"/>
</dbReference>
<evidence type="ECO:0000256" key="3">
    <source>
        <dbReference type="ARBA" id="ARBA00004496"/>
    </source>
</evidence>
<evidence type="ECO:0000313" key="13">
    <source>
        <dbReference type="Proteomes" id="UP000018896"/>
    </source>
</evidence>
<evidence type="ECO:0000256" key="10">
    <source>
        <dbReference type="PROSITE-ProRule" id="PRU10076"/>
    </source>
</evidence>
<feature type="active site" evidence="9">
    <location>
        <position position="165"/>
    </location>
</feature>
<evidence type="ECO:0000256" key="4">
    <source>
        <dbReference type="ARBA" id="ARBA00006641"/>
    </source>
</evidence>
<comment type="caution">
    <text evidence="12">The sequence shown here is derived from an EMBL/GenBank/DDBJ whole genome shotgun (WGS) entry which is preliminary data.</text>
</comment>
<comment type="function">
    <text evidence="2 9">Removes 5-oxoproline from various penultimate amino acid residues except L-proline.</text>
</comment>
<dbReference type="CDD" id="cd00501">
    <property type="entry name" value="Peptidase_C15"/>
    <property type="match status" value="1"/>
</dbReference>
<comment type="similarity">
    <text evidence="4 9">Belongs to the peptidase C15 family.</text>
</comment>
<comment type="subunit">
    <text evidence="9">Homotetramer.</text>
</comment>
<protein>
    <recommendedName>
        <fullName evidence="9">Pyrrolidone-carboxylate peptidase</fullName>
        <ecNumber evidence="9">3.4.19.3</ecNumber>
    </recommendedName>
    <alternativeName>
        <fullName evidence="9">5-oxoprolyl-peptidase</fullName>
    </alternativeName>
    <alternativeName>
        <fullName evidence="9">Pyroglutamyl-peptidase I</fullName>
        <shortName evidence="9">PGP-I</shortName>
        <shortName evidence="9">Pyrase</shortName>
    </alternativeName>
</protein>
<keyword evidence="13" id="KW-1185">Reference proteome</keyword>
<proteinExistence type="inferred from homology"/>
<dbReference type="InterPro" id="IPR029762">
    <property type="entry name" value="PGP-I_bact-type"/>
</dbReference>
<evidence type="ECO:0000256" key="6">
    <source>
        <dbReference type="ARBA" id="ARBA00022670"/>
    </source>
</evidence>
<dbReference type="PIRSF" id="PIRSF015592">
    <property type="entry name" value="Prld-crbxl_pptds"/>
    <property type="match status" value="1"/>
</dbReference>
<dbReference type="PANTHER" id="PTHR23402">
    <property type="entry name" value="PROTEASE FAMILY C15 PYROGLUTAMYL-PEPTIDASE I-RELATED"/>
    <property type="match status" value="1"/>
</dbReference>
<dbReference type="eggNOG" id="COG2039">
    <property type="taxonomic scope" value="Bacteria"/>
</dbReference>
<comment type="catalytic activity">
    <reaction evidence="1 9 10">
        <text>Release of an N-terminal pyroglutamyl group from a polypeptide, the second amino acid generally not being Pro.</text>
        <dbReference type="EC" id="3.4.19.3"/>
    </reaction>
</comment>
<evidence type="ECO:0000256" key="11">
    <source>
        <dbReference type="PROSITE-ProRule" id="PRU10077"/>
    </source>
</evidence>
<dbReference type="RefSeq" id="WP_035665368.1">
    <property type="nucleotide sequence ID" value="NZ_BAUV01000023.1"/>
</dbReference>
<dbReference type="GO" id="GO:0006508">
    <property type="term" value="P:proteolysis"/>
    <property type="evidence" value="ECO:0007669"/>
    <property type="project" value="UniProtKB-KW"/>
</dbReference>
<feature type="active site" evidence="9 11">
    <location>
        <position position="141"/>
    </location>
</feature>
<gene>
    <name evidence="9" type="primary">pcp</name>
    <name evidence="12" type="ORF">JCM9157_2961</name>
</gene>
<dbReference type="InterPro" id="IPR000816">
    <property type="entry name" value="Peptidase_C15"/>
</dbReference>